<protein>
    <submittedName>
        <fullName evidence="1">Uncharacterized protein</fullName>
    </submittedName>
</protein>
<dbReference type="AlphaFoldDB" id="A0A1M4ZEE2"/>
<sequence>MYKTFQERILNIGEFIALYKNLTSFKKISPSRSFSLGILMLIYIFNETLSGKRNIEINVIIETIKNIDNEISEELIKEIFERLIFENGFKGLLFEYYDYESKQNKKIRYNFLDINTKKEEGKTKIYVSLTKSGKDFLLKTLEVYKELQITMELLFLQEQFKKGTFINARNSAEKLKLVVSSELENIEKLIYEIRRAPWRVKFKKIEETYDFTLNQLQNEKHIFDNIFYLADSYDLEKLEEEKIKNLNYIKTILLQSREMHSKLLTKYQQITAEIMKSGENNFWNHIVGEINIEKKYIDLLFRYKELNPMAIYIFSSLKPKKSISFNDFFNNPYEHNIKKNIVLEHIDENIIDEQKK</sequence>
<dbReference type="EMBL" id="FQUI01000041">
    <property type="protein sequence ID" value="SHF16390.1"/>
    <property type="molecule type" value="Genomic_DNA"/>
</dbReference>
<dbReference type="OrthoDB" id="9923247at2"/>
<reference evidence="1" key="1">
    <citation type="submission" date="2016-11" db="EMBL/GenBank/DDBJ databases">
        <authorList>
            <person name="Varghese N."/>
            <person name="Submissions S."/>
        </authorList>
    </citation>
    <scope>NUCLEOTIDE SEQUENCE [LARGE SCALE GENOMIC DNA]</scope>
    <source>
        <strain evidence="1">DSM 16785</strain>
    </source>
</reference>
<dbReference type="STRING" id="1122195.SAMN02745164_01913"/>
<dbReference type="RefSeq" id="WP_072865777.1">
    <property type="nucleotide sequence ID" value="NZ_FQUI01000041.1"/>
</dbReference>
<organism evidence="1 2">
    <name type="scientific">Marinitoga hydrogenitolerans (strain DSM 16785 / JCM 12826 / AT1271)</name>
    <dbReference type="NCBI Taxonomy" id="1122195"/>
    <lineage>
        <taxon>Bacteria</taxon>
        <taxon>Thermotogati</taxon>
        <taxon>Thermotogota</taxon>
        <taxon>Thermotogae</taxon>
        <taxon>Petrotogales</taxon>
        <taxon>Petrotogaceae</taxon>
        <taxon>Marinitoga</taxon>
    </lineage>
</organism>
<evidence type="ECO:0000313" key="2">
    <source>
        <dbReference type="Proteomes" id="UP000184334"/>
    </source>
</evidence>
<keyword evidence="2" id="KW-1185">Reference proteome</keyword>
<evidence type="ECO:0000313" key="1">
    <source>
        <dbReference type="EMBL" id="SHF16390.1"/>
    </source>
</evidence>
<name>A0A1M4ZEE2_MARH1</name>
<dbReference type="Proteomes" id="UP000184334">
    <property type="component" value="Unassembled WGS sequence"/>
</dbReference>
<comment type="caution">
    <text evidence="1">The sequence shown here is derived from an EMBL/GenBank/DDBJ whole genome shotgun (WGS) entry which is preliminary data.</text>
</comment>
<accession>A0A1M4ZEE2</accession>
<proteinExistence type="predicted"/>
<gene>
    <name evidence="1" type="ORF">SAMN02745164_01913</name>
</gene>